<dbReference type="STRING" id="5098.A0A507QNK4"/>
<dbReference type="SUPFAM" id="SSF54909">
    <property type="entry name" value="Dimeric alpha+beta barrel"/>
    <property type="match status" value="1"/>
</dbReference>
<dbReference type="Gene3D" id="3.30.70.1060">
    <property type="entry name" value="Dimeric alpha+beta barrel"/>
    <property type="match status" value="1"/>
</dbReference>
<reference evidence="2 3" key="1">
    <citation type="submission" date="2019-06" db="EMBL/GenBank/DDBJ databases">
        <title>Wine fermentation using esterase from Monascus purpureus.</title>
        <authorList>
            <person name="Geng C."/>
            <person name="Zhang Y."/>
        </authorList>
    </citation>
    <scope>NUCLEOTIDE SEQUENCE [LARGE SCALE GENOMIC DNA]</scope>
    <source>
        <strain evidence="2">HQ1</strain>
    </source>
</reference>
<dbReference type="InterPro" id="IPR005545">
    <property type="entry name" value="YCII"/>
</dbReference>
<evidence type="ECO:0000313" key="2">
    <source>
        <dbReference type="EMBL" id="TQB70059.1"/>
    </source>
</evidence>
<feature type="domain" description="YCII-related" evidence="1">
    <location>
        <begin position="10"/>
        <end position="105"/>
    </location>
</feature>
<organism evidence="2 3">
    <name type="scientific">Monascus purpureus</name>
    <name type="common">Red mold</name>
    <name type="synonym">Monascus anka</name>
    <dbReference type="NCBI Taxonomy" id="5098"/>
    <lineage>
        <taxon>Eukaryota</taxon>
        <taxon>Fungi</taxon>
        <taxon>Dikarya</taxon>
        <taxon>Ascomycota</taxon>
        <taxon>Pezizomycotina</taxon>
        <taxon>Eurotiomycetes</taxon>
        <taxon>Eurotiomycetidae</taxon>
        <taxon>Eurotiales</taxon>
        <taxon>Aspergillaceae</taxon>
        <taxon>Monascus</taxon>
    </lineage>
</organism>
<evidence type="ECO:0000313" key="3">
    <source>
        <dbReference type="Proteomes" id="UP000319663"/>
    </source>
</evidence>
<dbReference type="InterPro" id="IPR011008">
    <property type="entry name" value="Dimeric_a/b-barrel"/>
</dbReference>
<dbReference type="Pfam" id="PF03795">
    <property type="entry name" value="YCII"/>
    <property type="match status" value="1"/>
</dbReference>
<dbReference type="PANTHER" id="PTHR33606">
    <property type="entry name" value="PROTEIN YCII"/>
    <property type="match status" value="1"/>
</dbReference>
<accession>A0A507QNK4</accession>
<protein>
    <recommendedName>
        <fullName evidence="1">YCII-related domain-containing protein</fullName>
    </recommendedName>
</protein>
<name>A0A507QNK4_MONPU</name>
<proteinExistence type="predicted"/>
<dbReference type="Proteomes" id="UP000319663">
    <property type="component" value="Unassembled WGS sequence"/>
</dbReference>
<gene>
    <name evidence="2" type="ORF">MPDQ_001028</name>
</gene>
<keyword evidence="3" id="KW-1185">Reference proteome</keyword>
<dbReference type="PANTHER" id="PTHR33606:SF3">
    <property type="entry name" value="PROTEIN YCII"/>
    <property type="match status" value="1"/>
</dbReference>
<sequence length="120" mass="13386">MATVPKKKEFLFIIPDKPNSLELRKKVRSLQSNSMHLETARTLAAAGKLLEGVEITFAGALFEKHPEEGQDPQFKGSMIVCPGENVEEALEIIKNDIYATTGVWDVEKAQIYPYVPAVRL</sequence>
<dbReference type="AlphaFoldDB" id="A0A507QNK4"/>
<comment type="caution">
    <text evidence="2">The sequence shown here is derived from an EMBL/GenBank/DDBJ whole genome shotgun (WGS) entry which is preliminary data.</text>
</comment>
<evidence type="ECO:0000259" key="1">
    <source>
        <dbReference type="Pfam" id="PF03795"/>
    </source>
</evidence>
<dbReference type="InterPro" id="IPR051807">
    <property type="entry name" value="Sec-metab_biosynth-assoc"/>
</dbReference>
<dbReference type="EMBL" id="VIFY01000124">
    <property type="protein sequence ID" value="TQB70059.1"/>
    <property type="molecule type" value="Genomic_DNA"/>
</dbReference>